<dbReference type="AlphaFoldDB" id="A0A0K1QFF3"/>
<protein>
    <submittedName>
        <fullName evidence="1">Uncharacterized protein</fullName>
    </submittedName>
</protein>
<keyword evidence="2" id="KW-1185">Reference proteome</keyword>
<evidence type="ECO:0000313" key="2">
    <source>
        <dbReference type="Proteomes" id="UP000064967"/>
    </source>
</evidence>
<name>A0A0K1QFF3_9BACT</name>
<accession>A0A0K1QFF3</accession>
<reference evidence="1 2" key="1">
    <citation type="submission" date="2015-08" db="EMBL/GenBank/DDBJ databases">
        <authorList>
            <person name="Babu N.S."/>
            <person name="Beckwith C.J."/>
            <person name="Beseler K.G."/>
            <person name="Brison A."/>
            <person name="Carone J.V."/>
            <person name="Caskin T.P."/>
            <person name="Diamond M."/>
            <person name="Durham M.E."/>
            <person name="Foxe J.M."/>
            <person name="Go M."/>
            <person name="Henderson B.A."/>
            <person name="Jones I.B."/>
            <person name="McGettigan J.A."/>
            <person name="Micheletti S.J."/>
            <person name="Nasrallah M.E."/>
            <person name="Ortiz D."/>
            <person name="Piller C.R."/>
            <person name="Privatt S.R."/>
            <person name="Schneider S.L."/>
            <person name="Sharp S."/>
            <person name="Smith T.C."/>
            <person name="Stanton J.D."/>
            <person name="Ullery H.E."/>
            <person name="Wilson R.J."/>
            <person name="Serrano M.G."/>
            <person name="Buck G."/>
            <person name="Lee V."/>
            <person name="Wang Y."/>
            <person name="Carvalho R."/>
            <person name="Voegtly L."/>
            <person name="Shi R."/>
            <person name="Duckworth R."/>
            <person name="Johnson A."/>
            <person name="Loviza R."/>
            <person name="Walstead R."/>
            <person name="Shah Z."/>
            <person name="Kiflezghi M."/>
            <person name="Wade K."/>
            <person name="Ball S.L."/>
            <person name="Bradley K.W."/>
            <person name="Asai D.J."/>
            <person name="Bowman C.A."/>
            <person name="Russell D.A."/>
            <person name="Pope W.H."/>
            <person name="Jacobs-Sera D."/>
            <person name="Hendrix R.W."/>
            <person name="Hatfull G.F."/>
        </authorList>
    </citation>
    <scope>NUCLEOTIDE SEQUENCE [LARGE SCALE GENOMIC DNA]</scope>
    <source>
        <strain evidence="1 2">DSM 27648</strain>
    </source>
</reference>
<evidence type="ECO:0000313" key="1">
    <source>
        <dbReference type="EMBL" id="AKV04377.1"/>
    </source>
</evidence>
<gene>
    <name evidence="1" type="ORF">AKJ09_11040</name>
</gene>
<dbReference type="STRING" id="1391654.AKJ09_11040"/>
<dbReference type="KEGG" id="llu:AKJ09_11040"/>
<proteinExistence type="predicted"/>
<organism evidence="1 2">
    <name type="scientific">Labilithrix luteola</name>
    <dbReference type="NCBI Taxonomy" id="1391654"/>
    <lineage>
        <taxon>Bacteria</taxon>
        <taxon>Pseudomonadati</taxon>
        <taxon>Myxococcota</taxon>
        <taxon>Polyangia</taxon>
        <taxon>Polyangiales</taxon>
        <taxon>Labilitrichaceae</taxon>
        <taxon>Labilithrix</taxon>
    </lineage>
</organism>
<dbReference type="EMBL" id="CP012333">
    <property type="protein sequence ID" value="AKV04377.1"/>
    <property type="molecule type" value="Genomic_DNA"/>
</dbReference>
<sequence>MRCTYVATSSATKFRFSRSLYCTKCSFAEEGDGDALTDEARAAFIASEGRWVARIRDLGPRRTEALHALRGLRSDPPMELLRIVRDGLPLAEGARVEAEYFEEVLREFGVDVDVSRVD</sequence>
<dbReference type="Proteomes" id="UP000064967">
    <property type="component" value="Chromosome"/>
</dbReference>